<organism evidence="8 9">
    <name type="scientific">Streptomyces caledonius</name>
    <dbReference type="NCBI Taxonomy" id="3134107"/>
    <lineage>
        <taxon>Bacteria</taxon>
        <taxon>Bacillati</taxon>
        <taxon>Actinomycetota</taxon>
        <taxon>Actinomycetes</taxon>
        <taxon>Kitasatosporales</taxon>
        <taxon>Streptomycetaceae</taxon>
        <taxon>Streptomyces</taxon>
    </lineage>
</organism>
<dbReference type="InterPro" id="IPR050660">
    <property type="entry name" value="NEK_Ser/Thr_kinase"/>
</dbReference>
<evidence type="ECO:0000313" key="9">
    <source>
        <dbReference type="Proteomes" id="UP001382904"/>
    </source>
</evidence>
<evidence type="ECO:0000313" key="8">
    <source>
        <dbReference type="EMBL" id="MEJ8645628.1"/>
    </source>
</evidence>
<evidence type="ECO:0000256" key="5">
    <source>
        <dbReference type="ARBA" id="ARBA00022840"/>
    </source>
</evidence>
<dbReference type="Proteomes" id="UP001382904">
    <property type="component" value="Unassembled WGS sequence"/>
</dbReference>
<dbReference type="InterPro" id="IPR011009">
    <property type="entry name" value="Kinase-like_dom_sf"/>
</dbReference>
<feature type="compositionally biased region" description="Low complexity" evidence="6">
    <location>
        <begin position="283"/>
        <end position="307"/>
    </location>
</feature>
<dbReference type="CDD" id="cd14014">
    <property type="entry name" value="STKc_PknB_like"/>
    <property type="match status" value="1"/>
</dbReference>
<dbReference type="InterPro" id="IPR000719">
    <property type="entry name" value="Prot_kinase_dom"/>
</dbReference>
<feature type="region of interest" description="Disordered" evidence="6">
    <location>
        <begin position="283"/>
        <end position="357"/>
    </location>
</feature>
<keyword evidence="9" id="KW-1185">Reference proteome</keyword>
<keyword evidence="4 8" id="KW-0418">Kinase</keyword>
<dbReference type="SMART" id="SM00220">
    <property type="entry name" value="S_TKc"/>
    <property type="match status" value="1"/>
</dbReference>
<proteinExistence type="predicted"/>
<dbReference type="PROSITE" id="PS00108">
    <property type="entry name" value="PROTEIN_KINASE_ST"/>
    <property type="match status" value="1"/>
</dbReference>
<sequence>MRLYEYVEAPGGAAIVMELVDGISLRALLKQSGRADAEAALVVLKGSLLGLAAAHRAGVVHRDYKPENVLVAPDGSSKLVDFGIAAGRGTTPGVAGTPAYMAPEQWQGRPASPAADVYAATATFFECLTGRKPYDGENFAELAVQHIEAPVPETEAPEPVRPLIRRGLAKQPEQRPENAEAFVAELEGVALAAYGPEWEERGQRKLAALAALLPLLFPSAGSAAGTTAVATTTVSSGSGWAPGRSGWLAAAVALVLGTVLVLTTDAIGASPGGASALSAFATTSAAPPGSASPVPSPTVSASASGSPSPSPSASPSPSPSPTPTHTPTATPTPTPTVSWTTKPTPTPTATPSPTPTVKVTSVDVSLKTGVYRGDATITVATQGSGPVTVVVEWFLGGARGSYSVADGTESFVVKAGSTVTVVKPHTFSRDRGCYGGVRVTTKPAAGNTSASDSEYLLRCQDVPR</sequence>
<accession>A0ABU8UCK3</accession>
<feature type="compositionally biased region" description="Pro residues" evidence="6">
    <location>
        <begin position="344"/>
        <end position="354"/>
    </location>
</feature>
<dbReference type="PANTHER" id="PTHR43671">
    <property type="entry name" value="SERINE/THREONINE-PROTEIN KINASE NEK"/>
    <property type="match status" value="1"/>
</dbReference>
<dbReference type="GO" id="GO:0004674">
    <property type="term" value="F:protein serine/threonine kinase activity"/>
    <property type="evidence" value="ECO:0007669"/>
    <property type="project" value="UniProtKB-EC"/>
</dbReference>
<dbReference type="PROSITE" id="PS50011">
    <property type="entry name" value="PROTEIN_KINASE_DOM"/>
    <property type="match status" value="1"/>
</dbReference>
<evidence type="ECO:0000256" key="3">
    <source>
        <dbReference type="ARBA" id="ARBA00022741"/>
    </source>
</evidence>
<dbReference type="SUPFAM" id="SSF56112">
    <property type="entry name" value="Protein kinase-like (PK-like)"/>
    <property type="match status" value="1"/>
</dbReference>
<name>A0ABU8UCK3_9ACTN</name>
<evidence type="ECO:0000256" key="1">
    <source>
        <dbReference type="ARBA" id="ARBA00012513"/>
    </source>
</evidence>
<reference evidence="8 9" key="1">
    <citation type="submission" date="2024-03" db="EMBL/GenBank/DDBJ databases">
        <title>Novel Streptomyces species of biotechnological and ecological value are a feature of Machair soil.</title>
        <authorList>
            <person name="Prole J.R."/>
            <person name="Goodfellow M."/>
            <person name="Allenby N."/>
            <person name="Ward A.C."/>
        </authorList>
    </citation>
    <scope>NUCLEOTIDE SEQUENCE [LARGE SCALE GENOMIC DNA]</scope>
    <source>
        <strain evidence="8 9">MS1.HAVA.3</strain>
    </source>
</reference>
<dbReference type="EMBL" id="JBBKAM010000004">
    <property type="protein sequence ID" value="MEJ8645628.1"/>
    <property type="molecule type" value="Genomic_DNA"/>
</dbReference>
<evidence type="ECO:0000256" key="2">
    <source>
        <dbReference type="ARBA" id="ARBA00022679"/>
    </source>
</evidence>
<feature type="domain" description="Protein kinase" evidence="7">
    <location>
        <begin position="1"/>
        <end position="189"/>
    </location>
</feature>
<protein>
    <recommendedName>
        <fullName evidence="1">non-specific serine/threonine protein kinase</fullName>
        <ecNumber evidence="1">2.7.11.1</ecNumber>
    </recommendedName>
</protein>
<comment type="caution">
    <text evidence="8">The sequence shown here is derived from an EMBL/GenBank/DDBJ whole genome shotgun (WGS) entry which is preliminary data.</text>
</comment>
<evidence type="ECO:0000256" key="6">
    <source>
        <dbReference type="SAM" id="MobiDB-lite"/>
    </source>
</evidence>
<keyword evidence="3" id="KW-0547">Nucleotide-binding</keyword>
<dbReference type="InterPro" id="IPR008271">
    <property type="entry name" value="Ser/Thr_kinase_AS"/>
</dbReference>
<evidence type="ECO:0000259" key="7">
    <source>
        <dbReference type="PROSITE" id="PS50011"/>
    </source>
</evidence>
<keyword evidence="5" id="KW-0067">ATP-binding</keyword>
<evidence type="ECO:0000256" key="4">
    <source>
        <dbReference type="ARBA" id="ARBA00022777"/>
    </source>
</evidence>
<dbReference type="Pfam" id="PF00069">
    <property type="entry name" value="Pkinase"/>
    <property type="match status" value="1"/>
</dbReference>
<dbReference type="EC" id="2.7.11.1" evidence="1"/>
<dbReference type="Gene3D" id="1.10.510.10">
    <property type="entry name" value="Transferase(Phosphotransferase) domain 1"/>
    <property type="match status" value="1"/>
</dbReference>
<keyword evidence="2 8" id="KW-0808">Transferase</keyword>
<feature type="compositionally biased region" description="Pro residues" evidence="6">
    <location>
        <begin position="308"/>
        <end position="334"/>
    </location>
</feature>
<dbReference type="PANTHER" id="PTHR43671:SF13">
    <property type="entry name" value="SERINE_THREONINE-PROTEIN KINASE NEK2"/>
    <property type="match status" value="1"/>
</dbReference>
<gene>
    <name evidence="8" type="ORF">WKI68_39330</name>
</gene>